<dbReference type="NCBIfam" id="TIGR02639">
    <property type="entry name" value="ClpA"/>
    <property type="match status" value="1"/>
</dbReference>
<dbReference type="Pfam" id="PF00004">
    <property type="entry name" value="AAA"/>
    <property type="match status" value="1"/>
</dbReference>
<dbReference type="PROSITE" id="PS00871">
    <property type="entry name" value="CLPAB_2"/>
    <property type="match status" value="1"/>
</dbReference>
<dbReference type="InterPro" id="IPR004176">
    <property type="entry name" value="Clp_R_N"/>
</dbReference>
<evidence type="ECO:0000259" key="8">
    <source>
        <dbReference type="PROSITE" id="PS51903"/>
    </source>
</evidence>
<dbReference type="SUPFAM" id="SSF81923">
    <property type="entry name" value="Double Clp-N motif"/>
    <property type="match status" value="1"/>
</dbReference>
<dbReference type="InterPro" id="IPR001270">
    <property type="entry name" value="ClpA/B"/>
</dbReference>
<dbReference type="InterPro" id="IPR027417">
    <property type="entry name" value="P-loop_NTPase"/>
</dbReference>
<comment type="caution">
    <text evidence="9">The sequence shown here is derived from an EMBL/GenBank/DDBJ whole genome shotgun (WGS) entry which is preliminary data.</text>
</comment>
<dbReference type="InterPro" id="IPR028299">
    <property type="entry name" value="ClpA/B_CS2"/>
</dbReference>
<feature type="domain" description="Clp R" evidence="8">
    <location>
        <begin position="1"/>
        <end position="144"/>
    </location>
</feature>
<dbReference type="SMART" id="SM01086">
    <property type="entry name" value="ClpB_D2-small"/>
    <property type="match status" value="1"/>
</dbReference>
<dbReference type="Gene3D" id="1.10.8.60">
    <property type="match status" value="2"/>
</dbReference>
<evidence type="ECO:0000256" key="4">
    <source>
        <dbReference type="ARBA" id="ARBA00022840"/>
    </source>
</evidence>
<protein>
    <submittedName>
        <fullName evidence="9">ATP-dependent Clp protease ATP-binding subunit ClpA</fullName>
    </submittedName>
</protein>
<dbReference type="InterPro" id="IPR050130">
    <property type="entry name" value="ClpA_ClpB"/>
</dbReference>
<keyword evidence="10" id="KW-1185">Reference proteome</keyword>
<dbReference type="InterPro" id="IPR041546">
    <property type="entry name" value="ClpA/ClpB_AAA_lid"/>
</dbReference>
<dbReference type="InterPro" id="IPR019489">
    <property type="entry name" value="Clp_ATPase_C"/>
</dbReference>
<dbReference type="OrthoDB" id="9803641at2"/>
<reference evidence="9 10" key="1">
    <citation type="submission" date="2018-05" db="EMBL/GenBank/DDBJ databases">
        <title>Reference genomes for bee gut microbiota database.</title>
        <authorList>
            <person name="Ellegaard K.M."/>
        </authorList>
    </citation>
    <scope>NUCLEOTIDE SEQUENCE [LARGE SCALE GENOMIC DNA]</scope>
    <source>
        <strain evidence="9 10">ESL0284</strain>
    </source>
</reference>
<keyword evidence="9" id="KW-0378">Hydrolase</keyword>
<gene>
    <name evidence="9" type="primary">clpA</name>
    <name evidence="9" type="ORF">DK869_04075</name>
</gene>
<keyword evidence="5 7" id="KW-0143">Chaperone</keyword>
<organism evidence="9 10">
    <name type="scientific">Commensalibacter melissae</name>
    <dbReference type="NCBI Taxonomy" id="2070537"/>
    <lineage>
        <taxon>Bacteria</taxon>
        <taxon>Pseudomonadati</taxon>
        <taxon>Pseudomonadota</taxon>
        <taxon>Alphaproteobacteria</taxon>
        <taxon>Acetobacterales</taxon>
        <taxon>Acetobacteraceae</taxon>
    </lineage>
</organism>
<evidence type="ECO:0000256" key="2">
    <source>
        <dbReference type="ARBA" id="ARBA00022737"/>
    </source>
</evidence>
<dbReference type="InterPro" id="IPR013461">
    <property type="entry name" value="ClpA"/>
</dbReference>
<dbReference type="PANTHER" id="PTHR11638:SF111">
    <property type="entry name" value="ATP-DEPENDENT CLP PROTEASE ATP-BINDING SUBUNIT CLPA"/>
    <property type="match status" value="1"/>
</dbReference>
<dbReference type="CDD" id="cd00009">
    <property type="entry name" value="AAA"/>
    <property type="match status" value="1"/>
</dbReference>
<keyword evidence="9" id="KW-0645">Protease</keyword>
<evidence type="ECO:0000313" key="10">
    <source>
        <dbReference type="Proteomes" id="UP000247565"/>
    </source>
</evidence>
<accession>A0A318MWQ9</accession>
<comment type="similarity">
    <text evidence="1 7">Belongs to the ClpA/ClpB family.</text>
</comment>
<dbReference type="InterPro" id="IPR018368">
    <property type="entry name" value="ClpA/B_CS1"/>
</dbReference>
<dbReference type="AlphaFoldDB" id="A0A318MWQ9"/>
<keyword evidence="3 7" id="KW-0547">Nucleotide-binding</keyword>
<keyword evidence="4 7" id="KW-0067">ATP-binding</keyword>
<dbReference type="GO" id="GO:0043335">
    <property type="term" value="P:protein unfolding"/>
    <property type="evidence" value="ECO:0007669"/>
    <property type="project" value="InterPro"/>
</dbReference>
<proteinExistence type="inferred from homology"/>
<dbReference type="InterPro" id="IPR036628">
    <property type="entry name" value="Clp_N_dom_sf"/>
</dbReference>
<dbReference type="SMART" id="SM00382">
    <property type="entry name" value="AAA"/>
    <property type="match status" value="2"/>
</dbReference>
<dbReference type="FunFam" id="3.40.50.300:FF:000010">
    <property type="entry name" value="Chaperone clpB 1, putative"/>
    <property type="match status" value="1"/>
</dbReference>
<name>A0A318MWQ9_9PROT</name>
<dbReference type="Proteomes" id="UP000247565">
    <property type="component" value="Unassembled WGS sequence"/>
</dbReference>
<dbReference type="GO" id="GO:0008233">
    <property type="term" value="F:peptidase activity"/>
    <property type="evidence" value="ECO:0007669"/>
    <property type="project" value="UniProtKB-KW"/>
</dbReference>
<dbReference type="GO" id="GO:0016887">
    <property type="term" value="F:ATP hydrolysis activity"/>
    <property type="evidence" value="ECO:0007669"/>
    <property type="project" value="InterPro"/>
</dbReference>
<dbReference type="Gene3D" id="3.40.50.300">
    <property type="entry name" value="P-loop containing nucleotide triphosphate hydrolases"/>
    <property type="match status" value="2"/>
</dbReference>
<dbReference type="PRINTS" id="PR00300">
    <property type="entry name" value="CLPPROTEASEA"/>
</dbReference>
<dbReference type="SUPFAM" id="SSF52540">
    <property type="entry name" value="P-loop containing nucleoside triphosphate hydrolases"/>
    <property type="match status" value="2"/>
</dbReference>
<evidence type="ECO:0000256" key="1">
    <source>
        <dbReference type="ARBA" id="ARBA00008675"/>
    </source>
</evidence>
<dbReference type="PROSITE" id="PS00870">
    <property type="entry name" value="CLPAB_1"/>
    <property type="match status" value="1"/>
</dbReference>
<dbReference type="InterPro" id="IPR003959">
    <property type="entry name" value="ATPase_AAA_core"/>
</dbReference>
<dbReference type="Gene3D" id="1.10.1780.10">
    <property type="entry name" value="Clp, N-terminal domain"/>
    <property type="match status" value="1"/>
</dbReference>
<evidence type="ECO:0000256" key="3">
    <source>
        <dbReference type="ARBA" id="ARBA00022741"/>
    </source>
</evidence>
<dbReference type="Pfam" id="PF02861">
    <property type="entry name" value="Clp_N"/>
    <property type="match status" value="1"/>
</dbReference>
<dbReference type="GO" id="GO:0005737">
    <property type="term" value="C:cytoplasm"/>
    <property type="evidence" value="ECO:0007669"/>
    <property type="project" value="TreeGrafter"/>
</dbReference>
<sequence length="775" mass="87452">MLSDNLEHSLRQAFEFALNFQHEYMTLEHLLYALTGDPDAIVIFEACQINLEKLRQDIFTFIKNDLNILVTEKKPSPKPTHAFQRVIQNASVHLSSDPSEKISAVHVLIALFSEQESHAVYFLQMHNLSKLDILNFIAHGITKNTESTHFFGSNFLPQNDIDNQLNDLFTYTEKENSNSKNTNPLQLYCVNLNDKARQNRIDPLIGRQYEIQRAIQILARRTKNNPLLVGNPGVGKTAIIEGLALQIVNKTAPELLHNSIIYALDMGVLLAGTRYRGDFEERLKSLIQSIKQEKNAILFIDEIHTIVGAGSTSNGSMDASNLLKPALAEGSLKCIGSTTYKEYRQYIEKDHALVRRFQKIDIPEPSIDETINILKGLKKNYEKYHNVKYTHDALETAVTLSARYIHDRKFPDKALDIIDEVGAIQAISPAKKRKKTITVNDIEKTIANIARIPENTVSTSDKKVLSQIDNKLKKVIFGQDQAIETLASAIRISRAGLRSERKPIGNYLFAGPTGVGKTEIARQLSIHLGIKLIRYDMSEYMEKHSVSRMIGAPPGYIGFDQGGLLTDIIDQNPYAILLLDEIEKAHPDLHNILLQVMDHGILTDHNGKEINFRNIIIIMTTNTGATEFARSAIGFVKNHQAGYANEAINEKFSPEFRNRLDAIINFRPLSKPIVAQIIDKFINELNTRLSNKNIIIEISKSAKDWLVENGYDPLYGARPMHRIIQDFINKPLSNEILFGTLTKGGKVHVIVKNNKIFLNCIKEINSILSRKNELV</sequence>
<dbReference type="CDD" id="cd19499">
    <property type="entry name" value="RecA-like_ClpB_Hsp104-like"/>
    <property type="match status" value="1"/>
</dbReference>
<evidence type="ECO:0000256" key="7">
    <source>
        <dbReference type="RuleBase" id="RU004432"/>
    </source>
</evidence>
<dbReference type="PROSITE" id="PS51903">
    <property type="entry name" value="CLP_R"/>
    <property type="match status" value="1"/>
</dbReference>
<dbReference type="GO" id="GO:0005524">
    <property type="term" value="F:ATP binding"/>
    <property type="evidence" value="ECO:0007669"/>
    <property type="project" value="UniProtKB-KW"/>
</dbReference>
<dbReference type="PANTHER" id="PTHR11638">
    <property type="entry name" value="ATP-DEPENDENT CLP PROTEASE"/>
    <property type="match status" value="1"/>
</dbReference>
<evidence type="ECO:0000256" key="5">
    <source>
        <dbReference type="ARBA" id="ARBA00023186"/>
    </source>
</evidence>
<dbReference type="RefSeq" id="WP_110438999.1">
    <property type="nucleotide sequence ID" value="NZ_CP033087.1"/>
</dbReference>
<dbReference type="GeneID" id="83702556"/>
<dbReference type="GO" id="GO:0034605">
    <property type="term" value="P:cellular response to heat"/>
    <property type="evidence" value="ECO:0007669"/>
    <property type="project" value="TreeGrafter"/>
</dbReference>
<dbReference type="Pfam" id="PF17871">
    <property type="entry name" value="AAA_lid_9"/>
    <property type="match status" value="1"/>
</dbReference>
<evidence type="ECO:0000313" key="9">
    <source>
        <dbReference type="EMBL" id="PXZ00590.1"/>
    </source>
</evidence>
<dbReference type="EMBL" id="QGLT01000002">
    <property type="protein sequence ID" value="PXZ00590.1"/>
    <property type="molecule type" value="Genomic_DNA"/>
</dbReference>
<dbReference type="Pfam" id="PF07724">
    <property type="entry name" value="AAA_2"/>
    <property type="match status" value="1"/>
</dbReference>
<evidence type="ECO:0000256" key="6">
    <source>
        <dbReference type="PROSITE-ProRule" id="PRU01251"/>
    </source>
</evidence>
<dbReference type="InterPro" id="IPR003593">
    <property type="entry name" value="AAA+_ATPase"/>
</dbReference>
<dbReference type="Pfam" id="PF10431">
    <property type="entry name" value="ClpB_D2-small"/>
    <property type="match status" value="1"/>
</dbReference>
<keyword evidence="2 6" id="KW-0677">Repeat</keyword>
<dbReference type="GO" id="GO:0006508">
    <property type="term" value="P:proteolysis"/>
    <property type="evidence" value="ECO:0007669"/>
    <property type="project" value="UniProtKB-KW"/>
</dbReference>